<feature type="transmembrane region" description="Helical" evidence="8">
    <location>
        <begin position="203"/>
        <end position="226"/>
    </location>
</feature>
<keyword evidence="7 8" id="KW-0472">Membrane</keyword>
<feature type="transmembrane region" description="Helical" evidence="8">
    <location>
        <begin position="34"/>
        <end position="55"/>
    </location>
</feature>
<feature type="transmembrane region" description="Helical" evidence="8">
    <location>
        <begin position="278"/>
        <end position="301"/>
    </location>
</feature>
<accession>A0A4Q2AHS4</accession>
<dbReference type="Gene3D" id="1.50.10.150">
    <property type="entry name" value="Voltage-dependent anion channel"/>
    <property type="match status" value="1"/>
</dbReference>
<comment type="subcellular location">
    <subcellularLocation>
        <location evidence="1">Cell membrane</location>
        <topology evidence="1">Multi-pass membrane protein</topology>
    </subcellularLocation>
</comment>
<evidence type="ECO:0000256" key="3">
    <source>
        <dbReference type="ARBA" id="ARBA00022448"/>
    </source>
</evidence>
<keyword evidence="3" id="KW-0813">Transport</keyword>
<dbReference type="PANTHER" id="PTHR31686:SF1">
    <property type="entry name" value="SULFITE EFFLUX PUMP SSU1"/>
    <property type="match status" value="1"/>
</dbReference>
<feature type="transmembrane region" description="Helical" evidence="8">
    <location>
        <begin position="103"/>
        <end position="121"/>
    </location>
</feature>
<feature type="transmembrane region" description="Helical" evidence="8">
    <location>
        <begin position="238"/>
        <end position="258"/>
    </location>
</feature>
<dbReference type="OrthoDB" id="958273at2"/>
<protein>
    <submittedName>
        <fullName evidence="9">C4-dicarboxylate ABC transporter</fullName>
    </submittedName>
</protein>
<feature type="transmembrane region" description="Helical" evidence="8">
    <location>
        <begin position="167"/>
        <end position="191"/>
    </location>
</feature>
<organism evidence="9 10">
    <name type="scientific">Burkholderia stabilis</name>
    <dbReference type="NCBI Taxonomy" id="95485"/>
    <lineage>
        <taxon>Bacteria</taxon>
        <taxon>Pseudomonadati</taxon>
        <taxon>Pseudomonadota</taxon>
        <taxon>Betaproteobacteria</taxon>
        <taxon>Burkholderiales</taxon>
        <taxon>Burkholderiaceae</taxon>
        <taxon>Burkholderia</taxon>
        <taxon>Burkholderia cepacia complex</taxon>
    </lineage>
</organism>
<evidence type="ECO:0000256" key="1">
    <source>
        <dbReference type="ARBA" id="ARBA00004651"/>
    </source>
</evidence>
<feature type="transmembrane region" description="Helical" evidence="8">
    <location>
        <begin position="341"/>
        <end position="361"/>
    </location>
</feature>
<comment type="similarity">
    <text evidence="2">Belongs to the tellurite-resistance/dicarboxylate transporter (TDT) family.</text>
</comment>
<dbReference type="InterPro" id="IPR051629">
    <property type="entry name" value="Sulfite_efflux_TDT"/>
</dbReference>
<dbReference type="GO" id="GO:0005886">
    <property type="term" value="C:plasma membrane"/>
    <property type="evidence" value="ECO:0007669"/>
    <property type="project" value="UniProtKB-SubCell"/>
</dbReference>
<reference evidence="9 10" key="1">
    <citation type="submission" date="2018-08" db="EMBL/GenBank/DDBJ databases">
        <title>Mountain-cultivated ginseng endophyte, Burkholderia stabilis and its activity against ginseng root rot disease.</title>
        <authorList>
            <person name="Tapan Kumar M."/>
            <person name="Bae H."/>
            <person name="Shanmugam G."/>
            <person name="Jeon J."/>
        </authorList>
    </citation>
    <scope>NUCLEOTIDE SEQUENCE [LARGE SCALE GENOMIC DNA]</scope>
    <source>
        <strain evidence="9 10">EB159</strain>
    </source>
</reference>
<evidence type="ECO:0000256" key="4">
    <source>
        <dbReference type="ARBA" id="ARBA00022475"/>
    </source>
</evidence>
<evidence type="ECO:0000256" key="5">
    <source>
        <dbReference type="ARBA" id="ARBA00022692"/>
    </source>
</evidence>
<dbReference type="InterPro" id="IPR004695">
    <property type="entry name" value="SLAC1/Mae1/Ssu1/TehA"/>
</dbReference>
<dbReference type="GO" id="GO:0000319">
    <property type="term" value="F:sulfite transmembrane transporter activity"/>
    <property type="evidence" value="ECO:0007669"/>
    <property type="project" value="TreeGrafter"/>
</dbReference>
<keyword evidence="4" id="KW-1003">Cell membrane</keyword>
<feature type="transmembrane region" description="Helical" evidence="8">
    <location>
        <begin position="133"/>
        <end position="155"/>
    </location>
</feature>
<dbReference type="AlphaFoldDB" id="A0A4Q2AHS4"/>
<evidence type="ECO:0000313" key="10">
    <source>
        <dbReference type="Proteomes" id="UP000289650"/>
    </source>
</evidence>
<dbReference type="InterPro" id="IPR038665">
    <property type="entry name" value="Voltage-dep_anion_channel_sf"/>
</dbReference>
<evidence type="ECO:0000256" key="8">
    <source>
        <dbReference type="SAM" id="Phobius"/>
    </source>
</evidence>
<proteinExistence type="inferred from homology"/>
<evidence type="ECO:0000256" key="7">
    <source>
        <dbReference type="ARBA" id="ARBA00023136"/>
    </source>
</evidence>
<dbReference type="Proteomes" id="UP000289650">
    <property type="component" value="Unassembled WGS sequence"/>
</dbReference>
<keyword evidence="6 8" id="KW-1133">Transmembrane helix</keyword>
<dbReference type="Pfam" id="PF03595">
    <property type="entry name" value="SLAC1"/>
    <property type="match status" value="1"/>
</dbReference>
<feature type="transmembrane region" description="Helical" evidence="8">
    <location>
        <begin position="61"/>
        <end position="82"/>
    </location>
</feature>
<evidence type="ECO:0000256" key="6">
    <source>
        <dbReference type="ARBA" id="ARBA00022989"/>
    </source>
</evidence>
<name>A0A4Q2AHS4_9BURK</name>
<dbReference type="CDD" id="cd09318">
    <property type="entry name" value="TDT_SSU1"/>
    <property type="match status" value="1"/>
</dbReference>
<dbReference type="PANTHER" id="PTHR31686">
    <property type="match status" value="1"/>
</dbReference>
<keyword evidence="5 8" id="KW-0812">Transmembrane</keyword>
<feature type="transmembrane region" description="Helical" evidence="8">
    <location>
        <begin position="313"/>
        <end position="335"/>
    </location>
</feature>
<gene>
    <name evidence="9" type="ORF">D1006_28105</name>
</gene>
<sequence length="383" mass="41117">MQFFDTENQMTKTNSTIGVPRGLSDRIRQFTPNWFAMTMGNGIVSLVLAGLPLHFSGQRALASALWIIDIVLYLAFAAMLTARAIRFPETIRPLLHHPVQSMFLGAVPMGLVPIINGIVLFTGGHAEVNTLAYALWCFDALLSVVVAIGVPFLMFTEQGHTFERLTAVLLLPIVAPEVAASSAATLAPHFVGSQARLLIGAGYVLWAISVPLAFAILTLVFFRLVIHKLPHRDLGPSSWLTLGPIGTGALGLLTLGQAAPVAFAGTPLASVAVLARDFGIVGGLLLWSTGLWWLACAVLFTMRYCREGLPFNLGWWGFTFPLGVYTAASLSLYHVTGFEGFAVFGTLLAVLLGGLWAMVIVRTCRGMVHGSLFHAPCLATVSN</sequence>
<evidence type="ECO:0000313" key="9">
    <source>
        <dbReference type="EMBL" id="RXV68967.1"/>
    </source>
</evidence>
<comment type="caution">
    <text evidence="9">The sequence shown here is derived from an EMBL/GenBank/DDBJ whole genome shotgun (WGS) entry which is preliminary data.</text>
</comment>
<dbReference type="EMBL" id="QWEX01000002">
    <property type="protein sequence ID" value="RXV68967.1"/>
    <property type="molecule type" value="Genomic_DNA"/>
</dbReference>
<evidence type="ECO:0000256" key="2">
    <source>
        <dbReference type="ARBA" id="ARBA00008566"/>
    </source>
</evidence>